<dbReference type="GO" id="GO:0016787">
    <property type="term" value="F:hydrolase activity"/>
    <property type="evidence" value="ECO:0007669"/>
    <property type="project" value="UniProtKB-KW"/>
</dbReference>
<keyword evidence="2" id="KW-0378">Hydrolase</keyword>
<name>A0A545T4C8_9GAMM</name>
<dbReference type="AlphaFoldDB" id="A0A545T4C8"/>
<dbReference type="InterPro" id="IPR029058">
    <property type="entry name" value="AB_hydrolase_fold"/>
</dbReference>
<accession>A0A545T4C8</accession>
<dbReference type="SUPFAM" id="SSF53474">
    <property type="entry name" value="alpha/beta-Hydrolases"/>
    <property type="match status" value="1"/>
</dbReference>
<dbReference type="RefSeq" id="WP_142943411.1">
    <property type="nucleotide sequence ID" value="NZ_VIKR01000005.1"/>
</dbReference>
<dbReference type="OrthoDB" id="9784036at2"/>
<dbReference type="Proteomes" id="UP000317839">
    <property type="component" value="Unassembled WGS sequence"/>
</dbReference>
<evidence type="ECO:0000256" key="1">
    <source>
        <dbReference type="SAM" id="SignalP"/>
    </source>
</evidence>
<comment type="caution">
    <text evidence="2">The sequence shown here is derived from an EMBL/GenBank/DDBJ whole genome shotgun (WGS) entry which is preliminary data.</text>
</comment>
<proteinExistence type="predicted"/>
<dbReference type="Pfam" id="PF00756">
    <property type="entry name" value="Esterase"/>
    <property type="match status" value="1"/>
</dbReference>
<protein>
    <submittedName>
        <fullName evidence="2">Alpha/beta hydrolase</fullName>
    </submittedName>
</protein>
<feature type="signal peptide" evidence="1">
    <location>
        <begin position="1"/>
        <end position="22"/>
    </location>
</feature>
<dbReference type="InterPro" id="IPR050583">
    <property type="entry name" value="Mycobacterial_A85_antigen"/>
</dbReference>
<dbReference type="Gene3D" id="3.40.50.1820">
    <property type="entry name" value="alpha/beta hydrolase"/>
    <property type="match status" value="1"/>
</dbReference>
<feature type="chain" id="PRO_5022093071" evidence="1">
    <location>
        <begin position="23"/>
        <end position="299"/>
    </location>
</feature>
<sequence>MSNLFKFVCISFLLSLTKVSLSMEVSSGSLVTINHFKSAFVPSRPVHIWLPEGYSTSETYSVLYMHDGQMLFDSAVTWNKQDWGADEAAAVLNRSQNMKKFIIVAIENISEIRWQEYFPQKTLKDFQSKPAFTKLGIDINSLTSDNYLKFLVTELKPYVDKNYSVATDRANTFIAGSSMGGLISLYALLEYPHIFGGAACLSTHWPGRNPTSDYLLTDAILDYVTSNLPSPQVHKLYFDYGDQTLDAYYPPLQQKVDEILKKAGYQRPLWTTKFFPGHAHDENAWKSRFDQPLMFLLAK</sequence>
<dbReference type="EMBL" id="VIKR01000005">
    <property type="protein sequence ID" value="TQV72083.1"/>
    <property type="molecule type" value="Genomic_DNA"/>
</dbReference>
<keyword evidence="3" id="KW-1185">Reference proteome</keyword>
<dbReference type="PANTHER" id="PTHR48098:SF6">
    <property type="entry name" value="FERRI-BACILLIBACTIN ESTERASE BESA"/>
    <property type="match status" value="1"/>
</dbReference>
<keyword evidence="1" id="KW-0732">Signal</keyword>
<gene>
    <name evidence="2" type="ORF">FLL45_17835</name>
</gene>
<evidence type="ECO:0000313" key="3">
    <source>
        <dbReference type="Proteomes" id="UP000317839"/>
    </source>
</evidence>
<organism evidence="2 3">
    <name type="scientific">Aliikangiella marina</name>
    <dbReference type="NCBI Taxonomy" id="1712262"/>
    <lineage>
        <taxon>Bacteria</taxon>
        <taxon>Pseudomonadati</taxon>
        <taxon>Pseudomonadota</taxon>
        <taxon>Gammaproteobacteria</taxon>
        <taxon>Oceanospirillales</taxon>
        <taxon>Pleioneaceae</taxon>
        <taxon>Aliikangiella</taxon>
    </lineage>
</organism>
<evidence type="ECO:0000313" key="2">
    <source>
        <dbReference type="EMBL" id="TQV72083.1"/>
    </source>
</evidence>
<dbReference type="InterPro" id="IPR000801">
    <property type="entry name" value="Esterase-like"/>
</dbReference>
<reference evidence="2 3" key="1">
    <citation type="submission" date="2019-06" db="EMBL/GenBank/DDBJ databases">
        <title>Draft genome of Aliikangiella marina GYP-15.</title>
        <authorList>
            <person name="Wang G."/>
        </authorList>
    </citation>
    <scope>NUCLEOTIDE SEQUENCE [LARGE SCALE GENOMIC DNA]</scope>
    <source>
        <strain evidence="2 3">GYP-15</strain>
    </source>
</reference>
<dbReference type="PANTHER" id="PTHR48098">
    <property type="entry name" value="ENTEROCHELIN ESTERASE-RELATED"/>
    <property type="match status" value="1"/>
</dbReference>